<protein>
    <submittedName>
        <fullName evidence="3">Uncharacterized protein</fullName>
    </submittedName>
</protein>
<evidence type="ECO:0000313" key="3">
    <source>
        <dbReference type="EMBL" id="KJX98167.1"/>
    </source>
</evidence>
<keyword evidence="2" id="KW-1133">Transmembrane helix</keyword>
<feature type="compositionally biased region" description="Basic and acidic residues" evidence="1">
    <location>
        <begin position="79"/>
        <end position="93"/>
    </location>
</feature>
<comment type="caution">
    <text evidence="3">The sequence shown here is derived from an EMBL/GenBank/DDBJ whole genome shotgun (WGS) entry which is preliminary data.</text>
</comment>
<dbReference type="AlphaFoldDB" id="A0A0F4GM69"/>
<accession>A0A0F4GM69</accession>
<proteinExistence type="predicted"/>
<feature type="region of interest" description="Disordered" evidence="1">
    <location>
        <begin position="23"/>
        <end position="102"/>
    </location>
</feature>
<reference evidence="3 4" key="1">
    <citation type="submission" date="2015-03" db="EMBL/GenBank/DDBJ databases">
        <title>RNA-seq based gene annotation and comparative genomics of four Zymoseptoria species reveal species-specific pathogenicity related genes and transposable element activity.</title>
        <authorList>
            <person name="Grandaubert J."/>
            <person name="Bhattacharyya A."/>
            <person name="Stukenbrock E.H."/>
        </authorList>
    </citation>
    <scope>NUCLEOTIDE SEQUENCE [LARGE SCALE GENOMIC DNA]</scope>
    <source>
        <strain evidence="3 4">Zb18110</strain>
    </source>
</reference>
<gene>
    <name evidence="3" type="ORF">TI39_contig429g00038</name>
</gene>
<evidence type="ECO:0000313" key="4">
    <source>
        <dbReference type="Proteomes" id="UP000033647"/>
    </source>
</evidence>
<organism evidence="3 4">
    <name type="scientific">Zymoseptoria brevis</name>
    <dbReference type="NCBI Taxonomy" id="1047168"/>
    <lineage>
        <taxon>Eukaryota</taxon>
        <taxon>Fungi</taxon>
        <taxon>Dikarya</taxon>
        <taxon>Ascomycota</taxon>
        <taxon>Pezizomycotina</taxon>
        <taxon>Dothideomycetes</taxon>
        <taxon>Dothideomycetidae</taxon>
        <taxon>Mycosphaerellales</taxon>
        <taxon>Mycosphaerellaceae</taxon>
        <taxon>Zymoseptoria</taxon>
    </lineage>
</organism>
<keyword evidence="2" id="KW-0812">Transmembrane</keyword>
<name>A0A0F4GM69_9PEZI</name>
<keyword evidence="2" id="KW-0472">Membrane</keyword>
<feature type="transmembrane region" description="Helical" evidence="2">
    <location>
        <begin position="185"/>
        <end position="207"/>
    </location>
</feature>
<sequence length="225" mass="25628">MSTTAQFPNRLCPRGNRLHRTESLCHYSDSEPSPLPPNQEESTASAIPAEQAPTRSPFAATNRPGSPFPEAEDLNGAHQPRDRDSDNESHETYGGHTTIQVDRTPLPAAHQERNAEELRLRNSLAALQDNLRTSTVLIKNLRARDAFHRRDRTAKKAEWKKICRRRDEALGKERRAVQRERRMKLALAVLLGLVVVGCVGLGFVAWVQAPEREYVRRRREEVLWE</sequence>
<evidence type="ECO:0000256" key="2">
    <source>
        <dbReference type="SAM" id="Phobius"/>
    </source>
</evidence>
<keyword evidence="4" id="KW-1185">Reference proteome</keyword>
<dbReference type="Proteomes" id="UP000033647">
    <property type="component" value="Unassembled WGS sequence"/>
</dbReference>
<dbReference type="EMBL" id="LAFY01000421">
    <property type="protein sequence ID" value="KJX98167.1"/>
    <property type="molecule type" value="Genomic_DNA"/>
</dbReference>
<evidence type="ECO:0000256" key="1">
    <source>
        <dbReference type="SAM" id="MobiDB-lite"/>
    </source>
</evidence>